<organism evidence="1 2">
    <name type="scientific">Melanomma pulvis-pyrius CBS 109.77</name>
    <dbReference type="NCBI Taxonomy" id="1314802"/>
    <lineage>
        <taxon>Eukaryota</taxon>
        <taxon>Fungi</taxon>
        <taxon>Dikarya</taxon>
        <taxon>Ascomycota</taxon>
        <taxon>Pezizomycotina</taxon>
        <taxon>Dothideomycetes</taxon>
        <taxon>Pleosporomycetidae</taxon>
        <taxon>Pleosporales</taxon>
        <taxon>Melanommataceae</taxon>
        <taxon>Melanomma</taxon>
    </lineage>
</organism>
<protein>
    <recommendedName>
        <fullName evidence="3">F-box domain-containing protein</fullName>
    </recommendedName>
</protein>
<dbReference type="AlphaFoldDB" id="A0A6A6XWI6"/>
<dbReference type="EMBL" id="MU001741">
    <property type="protein sequence ID" value="KAF2800911.1"/>
    <property type="molecule type" value="Genomic_DNA"/>
</dbReference>
<evidence type="ECO:0008006" key="3">
    <source>
        <dbReference type="Google" id="ProtNLM"/>
    </source>
</evidence>
<name>A0A6A6XWI6_9PLEO</name>
<evidence type="ECO:0000313" key="1">
    <source>
        <dbReference type="EMBL" id="KAF2800911.1"/>
    </source>
</evidence>
<sequence length="224" mass="26212">MGNYVSLEQIDSDPEIMSRLETMSKPKTYWTPPIRPNGSLSFLSLPAEIRLKVYEYIIPTLDPKLVRQFFGLLMSCHLVRDELTYEIVKKATAWINSVHAAWPFPQAPLLITLSQSPFGVVHRLKIRVPKLLAFNERNFYLEFNQKTEELCALLVENLYAWTLYTYVGADPDIFQREEDDQNKLILRFFSNQLSPKFNHGRNDIIFDTSTDLHPESFFEIWSYP</sequence>
<evidence type="ECO:0000313" key="2">
    <source>
        <dbReference type="Proteomes" id="UP000799757"/>
    </source>
</evidence>
<reference evidence="1" key="1">
    <citation type="journal article" date="2020" name="Stud. Mycol.">
        <title>101 Dothideomycetes genomes: a test case for predicting lifestyles and emergence of pathogens.</title>
        <authorList>
            <person name="Haridas S."/>
            <person name="Albert R."/>
            <person name="Binder M."/>
            <person name="Bloem J."/>
            <person name="Labutti K."/>
            <person name="Salamov A."/>
            <person name="Andreopoulos B."/>
            <person name="Baker S."/>
            <person name="Barry K."/>
            <person name="Bills G."/>
            <person name="Bluhm B."/>
            <person name="Cannon C."/>
            <person name="Castanera R."/>
            <person name="Culley D."/>
            <person name="Daum C."/>
            <person name="Ezra D."/>
            <person name="Gonzalez J."/>
            <person name="Henrissat B."/>
            <person name="Kuo A."/>
            <person name="Liang C."/>
            <person name="Lipzen A."/>
            <person name="Lutzoni F."/>
            <person name="Magnuson J."/>
            <person name="Mondo S."/>
            <person name="Nolan M."/>
            <person name="Ohm R."/>
            <person name="Pangilinan J."/>
            <person name="Park H.-J."/>
            <person name="Ramirez L."/>
            <person name="Alfaro M."/>
            <person name="Sun H."/>
            <person name="Tritt A."/>
            <person name="Yoshinaga Y."/>
            <person name="Zwiers L.-H."/>
            <person name="Turgeon B."/>
            <person name="Goodwin S."/>
            <person name="Spatafora J."/>
            <person name="Crous P."/>
            <person name="Grigoriev I."/>
        </authorList>
    </citation>
    <scope>NUCLEOTIDE SEQUENCE</scope>
    <source>
        <strain evidence="1">CBS 109.77</strain>
    </source>
</reference>
<gene>
    <name evidence="1" type="ORF">K505DRAFT_355317</name>
</gene>
<accession>A0A6A6XWI6</accession>
<dbReference type="OrthoDB" id="3801372at2759"/>
<keyword evidence="2" id="KW-1185">Reference proteome</keyword>
<dbReference type="Proteomes" id="UP000799757">
    <property type="component" value="Unassembled WGS sequence"/>
</dbReference>
<proteinExistence type="predicted"/>